<reference evidence="1 2" key="1">
    <citation type="submission" date="2020-07" db="EMBL/GenBank/DDBJ databases">
        <title>Description of Kordia aestuariivivens sp. nov., isolated from a tidal flat.</title>
        <authorList>
            <person name="Park S."/>
            <person name="Yoon J.-H."/>
        </authorList>
    </citation>
    <scope>NUCLEOTIDE SEQUENCE [LARGE SCALE GENOMIC DNA]</scope>
    <source>
        <strain evidence="1 2">YSTF-M3</strain>
    </source>
</reference>
<evidence type="ECO:0008006" key="3">
    <source>
        <dbReference type="Google" id="ProtNLM"/>
    </source>
</evidence>
<protein>
    <recommendedName>
        <fullName evidence="3">Bacteriocin</fullName>
    </recommendedName>
</protein>
<keyword evidence="2" id="KW-1185">Reference proteome</keyword>
<proteinExistence type="predicted"/>
<evidence type="ECO:0000313" key="2">
    <source>
        <dbReference type="Proteomes" id="UP000619238"/>
    </source>
</evidence>
<sequence length="58" mass="6439">MKKRKLSQSLRFKKITISTLSEKEIKGGTFGTYFVDLCYGAQTSYFGVCAAQCPPPGR</sequence>
<gene>
    <name evidence="1" type="ORF">H2O64_21950</name>
</gene>
<name>A0ABR7QFS0_9FLAO</name>
<dbReference type="Proteomes" id="UP000619238">
    <property type="component" value="Unassembled WGS sequence"/>
</dbReference>
<comment type="caution">
    <text evidence="1">The sequence shown here is derived from an EMBL/GenBank/DDBJ whole genome shotgun (WGS) entry which is preliminary data.</text>
</comment>
<accession>A0ABR7QFS0</accession>
<evidence type="ECO:0000313" key="1">
    <source>
        <dbReference type="EMBL" id="MBC8757348.1"/>
    </source>
</evidence>
<dbReference type="RefSeq" id="WP_187564389.1">
    <property type="nucleotide sequence ID" value="NZ_JACGWS010000019.1"/>
</dbReference>
<dbReference type="EMBL" id="JACGWS010000019">
    <property type="protein sequence ID" value="MBC8757348.1"/>
    <property type="molecule type" value="Genomic_DNA"/>
</dbReference>
<organism evidence="1 2">
    <name type="scientific">Kordia aestuariivivens</name>
    <dbReference type="NCBI Taxonomy" id="2759037"/>
    <lineage>
        <taxon>Bacteria</taxon>
        <taxon>Pseudomonadati</taxon>
        <taxon>Bacteroidota</taxon>
        <taxon>Flavobacteriia</taxon>
        <taxon>Flavobacteriales</taxon>
        <taxon>Flavobacteriaceae</taxon>
        <taxon>Kordia</taxon>
    </lineage>
</organism>